<dbReference type="OrthoDB" id="9790209at2"/>
<dbReference type="Proteomes" id="UP000028607">
    <property type="component" value="Unassembled WGS sequence"/>
</dbReference>
<evidence type="ECO:0000259" key="8">
    <source>
        <dbReference type="Pfam" id="PF06808"/>
    </source>
</evidence>
<sequence length="426" mass="44857">MSGIGYALVFGTLALVIARVPLALALGLSSALALYLAHIDMVVLAQRFIASTQSFSLLAIPFFVLAGDLMTKGGISRRLVNVADVLVRHRTGGLGMVMVLAAAFFAAISGSAPATTAAIGTIMIPEMEKRGYSRPFAAALAVSGGIIGPLIPPSIPLVIWGVMSEQSISRLFMAGVVPGLLLAVGLMVISWSHARRNAIPVQAPASWRERREAINEGKWALLGPVFVLGGIYGGIVTPTEAAVVAVVFALLVGRFAYRELTLPTIISVSRVSIRTMTMVMFIIAAANGFGWLIAFEQLPAKLTGALSQFADHPVIFILMLNLVLLVIGCLMDNLAAMIILSSLLIPIGNQLGIDPIQFGAMVTINFTMGMATPPFGYALFVGAAISKQPIGAIARAMLPMLGVMVLVLLATAFVPPVTLFLQSVLH</sequence>
<dbReference type="NCBIfam" id="TIGR00786">
    <property type="entry name" value="dctM"/>
    <property type="match status" value="1"/>
</dbReference>
<evidence type="ECO:0000256" key="4">
    <source>
        <dbReference type="ARBA" id="ARBA00022692"/>
    </source>
</evidence>
<keyword evidence="5 7" id="KW-1133">Transmembrane helix</keyword>
<feature type="transmembrane region" description="Helical" evidence="7">
    <location>
        <begin position="315"/>
        <end position="346"/>
    </location>
</feature>
<proteinExistence type="inferred from homology"/>
<organism evidence="9 10">
    <name type="scientific">Thioclava atlantica</name>
    <dbReference type="NCBI Taxonomy" id="1317124"/>
    <lineage>
        <taxon>Bacteria</taxon>
        <taxon>Pseudomonadati</taxon>
        <taxon>Pseudomonadota</taxon>
        <taxon>Alphaproteobacteria</taxon>
        <taxon>Rhodobacterales</taxon>
        <taxon>Paracoccaceae</taxon>
        <taxon>Thioclava</taxon>
    </lineage>
</organism>
<keyword evidence="3 7" id="KW-0997">Cell inner membrane</keyword>
<dbReference type="PIRSF" id="PIRSF006066">
    <property type="entry name" value="HI0050"/>
    <property type="match status" value="1"/>
</dbReference>
<evidence type="ECO:0000256" key="7">
    <source>
        <dbReference type="RuleBase" id="RU369079"/>
    </source>
</evidence>
<feature type="transmembrane region" description="Helical" evidence="7">
    <location>
        <begin position="96"/>
        <end position="124"/>
    </location>
</feature>
<feature type="transmembrane region" description="Helical" evidence="7">
    <location>
        <begin position="136"/>
        <end position="162"/>
    </location>
</feature>
<dbReference type="GO" id="GO:0022857">
    <property type="term" value="F:transmembrane transporter activity"/>
    <property type="evidence" value="ECO:0007669"/>
    <property type="project" value="UniProtKB-UniRule"/>
</dbReference>
<feature type="transmembrane region" description="Helical" evidence="7">
    <location>
        <begin position="48"/>
        <end position="67"/>
    </location>
</feature>
<evidence type="ECO:0000256" key="1">
    <source>
        <dbReference type="ARBA" id="ARBA00004429"/>
    </source>
</evidence>
<keyword evidence="4 7" id="KW-0812">Transmembrane</keyword>
<evidence type="ECO:0000256" key="2">
    <source>
        <dbReference type="ARBA" id="ARBA00022475"/>
    </source>
</evidence>
<comment type="subunit">
    <text evidence="7">The complex comprises the extracytoplasmic solute receptor protein and the two transmembrane proteins.</text>
</comment>
<dbReference type="eggNOG" id="COG1593">
    <property type="taxonomic scope" value="Bacteria"/>
</dbReference>
<evidence type="ECO:0000256" key="5">
    <source>
        <dbReference type="ARBA" id="ARBA00022989"/>
    </source>
</evidence>
<name>A0A085TRP2_9RHOB</name>
<protein>
    <recommendedName>
        <fullName evidence="7">TRAP transporter large permease protein</fullName>
    </recommendedName>
</protein>
<keyword evidence="2" id="KW-1003">Cell membrane</keyword>
<dbReference type="InterPro" id="IPR010656">
    <property type="entry name" value="DctM"/>
</dbReference>
<dbReference type="RefSeq" id="WP_038148725.1">
    <property type="nucleotide sequence ID" value="NZ_AQRC01000021.1"/>
</dbReference>
<evidence type="ECO:0000256" key="6">
    <source>
        <dbReference type="ARBA" id="ARBA00023136"/>
    </source>
</evidence>
<feature type="transmembrane region" description="Helical" evidence="7">
    <location>
        <begin position="219"/>
        <end position="235"/>
    </location>
</feature>
<keyword evidence="10" id="KW-1185">Reference proteome</keyword>
<feature type="transmembrane region" description="Helical" evidence="7">
    <location>
        <begin position="241"/>
        <end position="257"/>
    </location>
</feature>
<dbReference type="EMBL" id="AQRC01000021">
    <property type="protein sequence ID" value="KFE33389.1"/>
    <property type="molecule type" value="Genomic_DNA"/>
</dbReference>
<dbReference type="GO" id="GO:0005886">
    <property type="term" value="C:plasma membrane"/>
    <property type="evidence" value="ECO:0007669"/>
    <property type="project" value="UniProtKB-SubCell"/>
</dbReference>
<comment type="function">
    <text evidence="7">Part of the tripartite ATP-independent periplasmic (TRAP) transport system.</text>
</comment>
<dbReference type="Pfam" id="PF06808">
    <property type="entry name" value="DctM"/>
    <property type="match status" value="1"/>
</dbReference>
<dbReference type="STRING" id="1317124.DW2_18124"/>
<feature type="transmembrane region" description="Helical" evidence="7">
    <location>
        <begin position="278"/>
        <end position="295"/>
    </location>
</feature>
<dbReference type="PANTHER" id="PTHR33362:SF3">
    <property type="entry name" value="SIALIC ACID TRAP TRANSPORTER PERMEASE PROTEIN SIAT"/>
    <property type="match status" value="1"/>
</dbReference>
<evidence type="ECO:0000313" key="9">
    <source>
        <dbReference type="EMBL" id="KFE33389.1"/>
    </source>
</evidence>
<feature type="transmembrane region" description="Helical" evidence="7">
    <location>
        <begin position="397"/>
        <end position="421"/>
    </location>
</feature>
<feature type="transmembrane region" description="Helical" evidence="7">
    <location>
        <begin position="6"/>
        <end position="36"/>
    </location>
</feature>
<reference evidence="9 10" key="2">
    <citation type="journal article" date="2015" name="Antonie Van Leeuwenhoek">
        <title>Thioclava indica sp. nov., isolated from surface seawater of the Indian Ocean.</title>
        <authorList>
            <person name="Liu Y."/>
            <person name="Lai Q."/>
            <person name="Du J."/>
            <person name="Xu H."/>
            <person name="Jiang L."/>
            <person name="Shao Z."/>
        </authorList>
    </citation>
    <scope>NUCLEOTIDE SEQUENCE [LARGE SCALE GENOMIC DNA]</scope>
    <source>
        <strain evidence="9 10">13D2W-2</strain>
    </source>
</reference>
<evidence type="ECO:0000313" key="10">
    <source>
        <dbReference type="Proteomes" id="UP000028607"/>
    </source>
</evidence>
<dbReference type="PANTHER" id="PTHR33362">
    <property type="entry name" value="SIALIC ACID TRAP TRANSPORTER PERMEASE PROTEIN SIAT-RELATED"/>
    <property type="match status" value="1"/>
</dbReference>
<comment type="caution">
    <text evidence="9">The sequence shown here is derived from an EMBL/GenBank/DDBJ whole genome shotgun (WGS) entry which is preliminary data.</text>
</comment>
<accession>A0A085TRP2</accession>
<dbReference type="PATRIC" id="fig|1317124.6.peg.3645"/>
<feature type="transmembrane region" description="Helical" evidence="7">
    <location>
        <begin position="358"/>
        <end position="385"/>
    </location>
</feature>
<feature type="transmembrane region" description="Helical" evidence="7">
    <location>
        <begin position="168"/>
        <end position="189"/>
    </location>
</feature>
<feature type="domain" description="TRAP C4-dicarboxylate transport system permease DctM subunit" evidence="8">
    <location>
        <begin position="12"/>
        <end position="416"/>
    </location>
</feature>
<keyword evidence="6 7" id="KW-0472">Membrane</keyword>
<dbReference type="AlphaFoldDB" id="A0A085TRP2"/>
<comment type="similarity">
    <text evidence="7">Belongs to the TRAP transporter large permease family.</text>
</comment>
<evidence type="ECO:0000256" key="3">
    <source>
        <dbReference type="ARBA" id="ARBA00022519"/>
    </source>
</evidence>
<keyword evidence="7" id="KW-0813">Transport</keyword>
<gene>
    <name evidence="9" type="ORF">DW2_18124</name>
</gene>
<reference evidence="10" key="1">
    <citation type="submission" date="2013-04" db="EMBL/GenBank/DDBJ databases">
        <title>Thioclava sp. 13D2W-2 Genome Sequencing.</title>
        <authorList>
            <person name="Lai Q."/>
            <person name="Li G."/>
            <person name="Shao Z."/>
        </authorList>
    </citation>
    <scope>NUCLEOTIDE SEQUENCE [LARGE SCALE GENOMIC DNA]</scope>
    <source>
        <strain evidence="10">13D2W-2</strain>
    </source>
</reference>
<comment type="subcellular location">
    <subcellularLocation>
        <location evidence="1 7">Cell inner membrane</location>
        <topology evidence="1 7">Multi-pass membrane protein</topology>
    </subcellularLocation>
</comment>
<dbReference type="InterPro" id="IPR004681">
    <property type="entry name" value="TRAP_DctM"/>
</dbReference>